<evidence type="ECO:0000313" key="4">
    <source>
        <dbReference type="EMBL" id="KAF2431281.1"/>
    </source>
</evidence>
<feature type="compositionally biased region" description="Basic and acidic residues" evidence="3">
    <location>
        <begin position="352"/>
        <end position="362"/>
    </location>
</feature>
<accession>A0A9P4NT87</accession>
<dbReference type="InterPro" id="IPR032675">
    <property type="entry name" value="LRR_dom_sf"/>
</dbReference>
<dbReference type="AlphaFoldDB" id="A0A9P4NT87"/>
<feature type="compositionally biased region" description="Polar residues" evidence="3">
    <location>
        <begin position="1"/>
        <end position="10"/>
    </location>
</feature>
<keyword evidence="5" id="KW-1185">Reference proteome</keyword>
<feature type="compositionally biased region" description="Polar residues" evidence="3">
    <location>
        <begin position="75"/>
        <end position="86"/>
    </location>
</feature>
<name>A0A9P4NT87_9PEZI</name>
<dbReference type="Pfam" id="PF00560">
    <property type="entry name" value="LRR_1"/>
    <property type="match status" value="1"/>
</dbReference>
<organism evidence="4 5">
    <name type="scientific">Tothia fuscella</name>
    <dbReference type="NCBI Taxonomy" id="1048955"/>
    <lineage>
        <taxon>Eukaryota</taxon>
        <taxon>Fungi</taxon>
        <taxon>Dikarya</taxon>
        <taxon>Ascomycota</taxon>
        <taxon>Pezizomycotina</taxon>
        <taxon>Dothideomycetes</taxon>
        <taxon>Pleosporomycetidae</taxon>
        <taxon>Venturiales</taxon>
        <taxon>Cylindrosympodiaceae</taxon>
        <taxon>Tothia</taxon>
    </lineage>
</organism>
<protein>
    <submittedName>
        <fullName evidence="4">L domain-like protein</fullName>
    </submittedName>
</protein>
<feature type="compositionally biased region" description="Low complexity" evidence="3">
    <location>
        <begin position="363"/>
        <end position="375"/>
    </location>
</feature>
<evidence type="ECO:0000256" key="2">
    <source>
        <dbReference type="ARBA" id="ARBA00022737"/>
    </source>
</evidence>
<gene>
    <name evidence="4" type="ORF">EJ08DRAFT_632616</name>
</gene>
<feature type="compositionally biased region" description="Polar residues" evidence="3">
    <location>
        <begin position="58"/>
        <end position="68"/>
    </location>
</feature>
<dbReference type="PROSITE" id="PS51450">
    <property type="entry name" value="LRR"/>
    <property type="match status" value="1"/>
</dbReference>
<keyword evidence="2" id="KW-0677">Repeat</keyword>
<dbReference type="EMBL" id="MU007033">
    <property type="protein sequence ID" value="KAF2431281.1"/>
    <property type="molecule type" value="Genomic_DNA"/>
</dbReference>
<dbReference type="SMART" id="SM00369">
    <property type="entry name" value="LRR_TYP"/>
    <property type="match status" value="7"/>
</dbReference>
<proteinExistence type="predicted"/>
<comment type="caution">
    <text evidence="4">The sequence shown here is derived from an EMBL/GenBank/DDBJ whole genome shotgun (WGS) entry which is preliminary data.</text>
</comment>
<evidence type="ECO:0000256" key="3">
    <source>
        <dbReference type="SAM" id="MobiDB-lite"/>
    </source>
</evidence>
<dbReference type="OrthoDB" id="676979at2759"/>
<dbReference type="SMART" id="SM00364">
    <property type="entry name" value="LRR_BAC"/>
    <property type="match status" value="3"/>
</dbReference>
<feature type="compositionally biased region" description="Polar residues" evidence="3">
    <location>
        <begin position="158"/>
        <end position="184"/>
    </location>
</feature>
<evidence type="ECO:0000256" key="1">
    <source>
        <dbReference type="ARBA" id="ARBA00022614"/>
    </source>
</evidence>
<feature type="compositionally biased region" description="Polar residues" evidence="3">
    <location>
        <begin position="112"/>
        <end position="126"/>
    </location>
</feature>
<feature type="region of interest" description="Disordered" evidence="3">
    <location>
        <begin position="491"/>
        <end position="510"/>
    </location>
</feature>
<feature type="compositionally biased region" description="Polar residues" evidence="3">
    <location>
        <begin position="275"/>
        <end position="286"/>
    </location>
</feature>
<sequence>MDSSPTSPTRQAIAAPPPPKPTGLPRLSRLPMPKSSIPNLRQKAQHTSSTPPLEKKYSCSTTRPTSTVVPKARTPLSTANLNNRPSSHAHKSSIASDGVFKKPMARPMGRPLQNQTRQVSGSSAGRSTVDDEVASVQSSLWSASRSSSKQEYRPGEESNGTSVSSPEQVPNTPQPRKSRPSLSERTMETLAKVPASPKLRRKSSFFTPDSPMAPPSRPGSSLGVRPRSQDSDKGSALTFTPIPSVPKSRTMKHSSTTFHTPNKRSVSIAPHNLMRAQSPTKASQLRSVDKPAPLTPTLRSPTKAPIRGSKTISGRVPQPRGALSGLFAAPKPAAPSTPAKAPAKTLKLKGMPKKEMLKENDPSPKASAASKSSASLREQIRAAKAARQSLAAKEAALEPSHALPTPEFEINTHDDPFNQQPKGQISVLQQRINTARSDGRLNIAAMSLKEIPKEVLVMYDTAVINESGVAWNEVVDLTRFVAADNEIETISDEAFPDEDPNNFNQDDDSKGPQFGGLEYLDLHGNVLFDVPRGLRMLTMLTTLNLSHNRLMNDALETIAQITSLRELKIADNLLTGELTSIEALHNLEVLEVQSNKLCSLPDEVCEMVKLRILNVSNNQLTDLPMNSLSKLPLVELLASNNKLAGSLFTTPATTLPRLQTLDVSINSLSAIYDGAAGPHLPSLREFNIAYNQIAALPDISTWSSLTTILAADNRISELPFGFLDFLFIRTADFTGNDFKRVDENVGLMESLDNFLVGNNPLRERKYLTMNTGDLKESLKGKLGPVGFVL</sequence>
<feature type="compositionally biased region" description="Low complexity" evidence="3">
    <location>
        <begin position="328"/>
        <end position="345"/>
    </location>
</feature>
<dbReference type="PANTHER" id="PTHR48051">
    <property type="match status" value="1"/>
</dbReference>
<feature type="region of interest" description="Disordered" evidence="3">
    <location>
        <begin position="1"/>
        <end position="424"/>
    </location>
</feature>
<dbReference type="GO" id="GO:0005737">
    <property type="term" value="C:cytoplasm"/>
    <property type="evidence" value="ECO:0007669"/>
    <property type="project" value="TreeGrafter"/>
</dbReference>
<feature type="compositionally biased region" description="Low complexity" evidence="3">
    <location>
        <begin position="135"/>
        <end position="147"/>
    </location>
</feature>
<feature type="compositionally biased region" description="Low complexity" evidence="3">
    <location>
        <begin position="382"/>
        <end position="394"/>
    </location>
</feature>
<dbReference type="Gene3D" id="3.80.10.10">
    <property type="entry name" value="Ribonuclease Inhibitor"/>
    <property type="match status" value="1"/>
</dbReference>
<dbReference type="InterPro" id="IPR003591">
    <property type="entry name" value="Leu-rich_rpt_typical-subtyp"/>
</dbReference>
<keyword evidence="1" id="KW-0433">Leucine-rich repeat</keyword>
<dbReference type="Proteomes" id="UP000800235">
    <property type="component" value="Unassembled WGS sequence"/>
</dbReference>
<feature type="compositionally biased region" description="Acidic residues" evidence="3">
    <location>
        <begin position="491"/>
        <end position="500"/>
    </location>
</feature>
<reference evidence="4" key="1">
    <citation type="journal article" date="2020" name="Stud. Mycol.">
        <title>101 Dothideomycetes genomes: a test case for predicting lifestyles and emergence of pathogens.</title>
        <authorList>
            <person name="Haridas S."/>
            <person name="Albert R."/>
            <person name="Binder M."/>
            <person name="Bloem J."/>
            <person name="Labutti K."/>
            <person name="Salamov A."/>
            <person name="Andreopoulos B."/>
            <person name="Baker S."/>
            <person name="Barry K."/>
            <person name="Bills G."/>
            <person name="Bluhm B."/>
            <person name="Cannon C."/>
            <person name="Castanera R."/>
            <person name="Culley D."/>
            <person name="Daum C."/>
            <person name="Ezra D."/>
            <person name="Gonzalez J."/>
            <person name="Henrissat B."/>
            <person name="Kuo A."/>
            <person name="Liang C."/>
            <person name="Lipzen A."/>
            <person name="Lutzoni F."/>
            <person name="Magnuson J."/>
            <person name="Mondo S."/>
            <person name="Nolan M."/>
            <person name="Ohm R."/>
            <person name="Pangilinan J."/>
            <person name="Park H.-J."/>
            <person name="Ramirez L."/>
            <person name="Alfaro M."/>
            <person name="Sun H."/>
            <person name="Tritt A."/>
            <person name="Yoshinaga Y."/>
            <person name="Zwiers L.-H."/>
            <person name="Turgeon B."/>
            <person name="Goodwin S."/>
            <person name="Spatafora J."/>
            <person name="Crous P."/>
            <person name="Grigoriev I."/>
        </authorList>
    </citation>
    <scope>NUCLEOTIDE SEQUENCE</scope>
    <source>
        <strain evidence="4">CBS 130266</strain>
    </source>
</reference>
<dbReference type="SUPFAM" id="SSF52058">
    <property type="entry name" value="L domain-like"/>
    <property type="match status" value="1"/>
</dbReference>
<dbReference type="InterPro" id="IPR001611">
    <property type="entry name" value="Leu-rich_rpt"/>
</dbReference>
<dbReference type="PANTHER" id="PTHR48051:SF27">
    <property type="entry name" value="LEUCINE-RICH REPEAT-CONTAINING PROTEIN 40"/>
    <property type="match status" value="1"/>
</dbReference>
<dbReference type="InterPro" id="IPR050216">
    <property type="entry name" value="LRR_domain-containing"/>
</dbReference>
<evidence type="ECO:0000313" key="5">
    <source>
        <dbReference type="Proteomes" id="UP000800235"/>
    </source>
</evidence>
<feature type="compositionally biased region" description="Polar residues" evidence="3">
    <location>
        <begin position="253"/>
        <end position="265"/>
    </location>
</feature>